<dbReference type="GeneID" id="34588763"/>
<organism evidence="4 5">
    <name type="scientific">Fonsecaea nubica</name>
    <dbReference type="NCBI Taxonomy" id="856822"/>
    <lineage>
        <taxon>Eukaryota</taxon>
        <taxon>Fungi</taxon>
        <taxon>Dikarya</taxon>
        <taxon>Ascomycota</taxon>
        <taxon>Pezizomycotina</taxon>
        <taxon>Eurotiomycetes</taxon>
        <taxon>Chaetothyriomycetidae</taxon>
        <taxon>Chaetothyriales</taxon>
        <taxon>Herpotrichiellaceae</taxon>
        <taxon>Fonsecaea</taxon>
    </lineage>
</organism>
<protein>
    <recommendedName>
        <fullName evidence="3">Amidase domain-containing protein</fullName>
    </recommendedName>
</protein>
<evidence type="ECO:0000256" key="1">
    <source>
        <dbReference type="ARBA" id="ARBA00009199"/>
    </source>
</evidence>
<dbReference type="InterPro" id="IPR023631">
    <property type="entry name" value="Amidase_dom"/>
</dbReference>
<evidence type="ECO:0000256" key="2">
    <source>
        <dbReference type="ARBA" id="ARBA00022801"/>
    </source>
</evidence>
<dbReference type="RefSeq" id="XP_022500307.1">
    <property type="nucleotide sequence ID" value="XM_022643640.1"/>
</dbReference>
<name>A0A178D2D7_9EURO</name>
<keyword evidence="5" id="KW-1185">Reference proteome</keyword>
<accession>A0A178D2D7</accession>
<keyword evidence="2" id="KW-0378">Hydrolase</keyword>
<dbReference type="EMBL" id="LVCJ01000031">
    <property type="protein sequence ID" value="OAL35295.1"/>
    <property type="molecule type" value="Genomic_DNA"/>
</dbReference>
<dbReference type="SUPFAM" id="SSF75304">
    <property type="entry name" value="Amidase signature (AS) enzymes"/>
    <property type="match status" value="1"/>
</dbReference>
<dbReference type="AlphaFoldDB" id="A0A178D2D7"/>
<evidence type="ECO:0000259" key="3">
    <source>
        <dbReference type="Pfam" id="PF01425"/>
    </source>
</evidence>
<sequence>MSTLDHSTAISISPSKKERIQHVRERRDASIAKVQPAIPAFAERLSSSVTTVPGKILTDDEISITEKPVRELLDLLAKEKLTAVAVTRAFLRRAVVAQNLVNCIAELKPVEALERAEALDKYFQEHKRPIGSLHGLPIIRVGVIASTSLAVLETLYDASAIFFARTTQPQTLVAMDTSSELYGTTVNPYNTEGSPLGIGSDTGGSIRQPAGVNGLYGFKPSSGRLTLFGMSGLFARREQIPSVIGPMCPSLDGVELVMRVAAGARHDRIDQSLPPLGWREDIDFLKRGDATRRSKVGILWDDGHVTPHPPVRRALRETVEKLRAQDDIEVVEFHPPDHQHGLEIWARLIFADNGEGMLGLLKEGDEELRPLIKWAFHENPHMRHHTLHEVWEWTGKRDAFRAEYLSRWNATTGKAGSSSYEDAMDVLLSPNFPGGAFPIDKTKYWGYTSIFNLLDYPALAFPVTTGNPEKDRIDADFNPRNEDDRLVHEVYDPELYRGVPISLQLVGRRWDDEKVLQAMRFIEERIGAAELASSAT</sequence>
<comment type="caution">
    <text evidence="4">The sequence shown here is derived from an EMBL/GenBank/DDBJ whole genome shotgun (WGS) entry which is preliminary data.</text>
</comment>
<dbReference type="PANTHER" id="PTHR46072">
    <property type="entry name" value="AMIDASE-RELATED-RELATED"/>
    <property type="match status" value="1"/>
</dbReference>
<gene>
    <name evidence="4" type="ORF">AYO20_05346</name>
</gene>
<feature type="domain" description="Amidase" evidence="3">
    <location>
        <begin position="86"/>
        <end position="516"/>
    </location>
</feature>
<evidence type="ECO:0000313" key="5">
    <source>
        <dbReference type="Proteomes" id="UP000185904"/>
    </source>
</evidence>
<dbReference type="InterPro" id="IPR036928">
    <property type="entry name" value="AS_sf"/>
</dbReference>
<dbReference type="Gene3D" id="3.90.1300.10">
    <property type="entry name" value="Amidase signature (AS) domain"/>
    <property type="match status" value="1"/>
</dbReference>
<dbReference type="Pfam" id="PF01425">
    <property type="entry name" value="Amidase"/>
    <property type="match status" value="1"/>
</dbReference>
<dbReference type="GO" id="GO:0016787">
    <property type="term" value="F:hydrolase activity"/>
    <property type="evidence" value="ECO:0007669"/>
    <property type="project" value="UniProtKB-KW"/>
</dbReference>
<comment type="similarity">
    <text evidence="1">Belongs to the amidase family.</text>
</comment>
<dbReference type="Proteomes" id="UP000185904">
    <property type="component" value="Unassembled WGS sequence"/>
</dbReference>
<dbReference type="PIRSF" id="PIRSF001221">
    <property type="entry name" value="Amidase_fungi"/>
    <property type="match status" value="1"/>
</dbReference>
<evidence type="ECO:0000313" key="4">
    <source>
        <dbReference type="EMBL" id="OAL35295.1"/>
    </source>
</evidence>
<dbReference type="OrthoDB" id="6428749at2759"/>
<reference evidence="4 5" key="1">
    <citation type="submission" date="2016-03" db="EMBL/GenBank/DDBJ databases">
        <title>The draft genome sequence of Fonsecaea nubica causative agent of cutaneous subcutaneous infection in human host.</title>
        <authorList>
            <person name="Costa F."/>
            <person name="Sybren D.H."/>
            <person name="Raittz R.T."/>
            <person name="Weiss V.A."/>
            <person name="Leao A.C."/>
            <person name="Gomes R."/>
            <person name="De Souza E.M."/>
            <person name="Pedrosa F.O."/>
            <person name="Steffens M.B."/>
            <person name="Bombassaro A."/>
            <person name="Tadra-Sfeir M.Z."/>
            <person name="Moreno L.F."/>
            <person name="Najafzadeh M.J."/>
            <person name="Felipe M.S."/>
            <person name="Teixeira M."/>
            <person name="Sun J."/>
            <person name="Xi L."/>
            <person name="Castro M.A."/>
            <person name="Vicente V.A."/>
        </authorList>
    </citation>
    <scope>NUCLEOTIDE SEQUENCE [LARGE SCALE GENOMIC DNA]</scope>
    <source>
        <strain evidence="4 5">CBS 269.64</strain>
    </source>
</reference>
<proteinExistence type="inferred from homology"/>
<dbReference type="PANTHER" id="PTHR46072:SF4">
    <property type="entry name" value="AMIDASE C550.07-RELATED"/>
    <property type="match status" value="1"/>
</dbReference>